<accession>A0ABS5Y0L2</accession>
<sequence length="258" mass="28891">MRNISLIGILIVLGILQLSSLQELKISSKKISVLDVETEEALNAANLSFLKRVPIFGFRNLLADWTLLNFVQYFGESETRELAGYSHAPDFFEIIIDRDPLFLGAYLYLTNTVSVYAGQPQDSIRLMDQGLQSMAPNLPPRSYFVWRYKGIDEMLFTGDNTAAQQSFEMAAKWAEQSLGNEAIRNEASYIAQVSQQTAEFLATDPNSKPALINGWMSVLNRAIDNHVRKTAIDNIESLGGQVLVAENGQVTVRYRTDD</sequence>
<evidence type="ECO:0000313" key="1">
    <source>
        <dbReference type="EMBL" id="MBT9311360.1"/>
    </source>
</evidence>
<reference evidence="1 2" key="1">
    <citation type="journal article" date="2021" name="Mar. Drugs">
        <title>Genome Reduction and Secondary Metabolism of the Marine Sponge-Associated Cyanobacterium Leptothoe.</title>
        <authorList>
            <person name="Konstantinou D."/>
            <person name="Popin R.V."/>
            <person name="Fewer D.P."/>
            <person name="Sivonen K."/>
            <person name="Gkelis S."/>
        </authorList>
    </citation>
    <scope>NUCLEOTIDE SEQUENCE [LARGE SCALE GENOMIC DNA]</scope>
    <source>
        <strain evidence="1 2">TAU-MAC 1615</strain>
    </source>
</reference>
<dbReference type="RefSeq" id="WP_215617251.1">
    <property type="nucleotide sequence ID" value="NZ_JADOER010000004.1"/>
</dbReference>
<comment type="caution">
    <text evidence="1">The sequence shown here is derived from an EMBL/GenBank/DDBJ whole genome shotgun (WGS) entry which is preliminary data.</text>
</comment>
<dbReference type="Proteomes" id="UP001196661">
    <property type="component" value="Unassembled WGS sequence"/>
</dbReference>
<gene>
    <name evidence="1" type="ORF">IXB28_04015</name>
</gene>
<evidence type="ECO:0000313" key="2">
    <source>
        <dbReference type="Proteomes" id="UP001196661"/>
    </source>
</evidence>
<organism evidence="1 2">
    <name type="scientific">Leptothoe kymatousa TAU-MAC 1615</name>
    <dbReference type="NCBI Taxonomy" id="2364775"/>
    <lineage>
        <taxon>Bacteria</taxon>
        <taxon>Bacillati</taxon>
        <taxon>Cyanobacteriota</taxon>
        <taxon>Cyanophyceae</taxon>
        <taxon>Nodosilineales</taxon>
        <taxon>Cymatolegaceae</taxon>
        <taxon>Leptothoe</taxon>
        <taxon>Leptothoe kymatousa</taxon>
    </lineage>
</organism>
<proteinExistence type="predicted"/>
<protein>
    <submittedName>
        <fullName evidence="1">Uncharacterized protein</fullName>
    </submittedName>
</protein>
<keyword evidence="2" id="KW-1185">Reference proteome</keyword>
<dbReference type="EMBL" id="JADOER010000004">
    <property type="protein sequence ID" value="MBT9311360.1"/>
    <property type="molecule type" value="Genomic_DNA"/>
</dbReference>
<name>A0ABS5Y0L2_9CYAN</name>